<organism evidence="2">
    <name type="scientific">marine sediment metagenome</name>
    <dbReference type="NCBI Taxonomy" id="412755"/>
    <lineage>
        <taxon>unclassified sequences</taxon>
        <taxon>metagenomes</taxon>
        <taxon>ecological metagenomes</taxon>
    </lineage>
</organism>
<keyword evidence="1" id="KW-0175">Coiled coil</keyword>
<evidence type="ECO:0000256" key="1">
    <source>
        <dbReference type="SAM" id="Coils"/>
    </source>
</evidence>
<accession>A0A0F9HY61</accession>
<feature type="non-terminal residue" evidence="2">
    <location>
        <position position="1"/>
    </location>
</feature>
<reference evidence="2" key="1">
    <citation type="journal article" date="2015" name="Nature">
        <title>Complex archaea that bridge the gap between prokaryotes and eukaryotes.</title>
        <authorList>
            <person name="Spang A."/>
            <person name="Saw J.H."/>
            <person name="Jorgensen S.L."/>
            <person name="Zaremba-Niedzwiedzka K."/>
            <person name="Martijn J."/>
            <person name="Lind A.E."/>
            <person name="van Eijk R."/>
            <person name="Schleper C."/>
            <person name="Guy L."/>
            <person name="Ettema T.J."/>
        </authorList>
    </citation>
    <scope>NUCLEOTIDE SEQUENCE</scope>
</reference>
<dbReference type="AlphaFoldDB" id="A0A0F9HY61"/>
<gene>
    <name evidence="2" type="ORF">LCGC14_1942590</name>
</gene>
<protein>
    <submittedName>
        <fullName evidence="2">Uncharacterized protein</fullName>
    </submittedName>
</protein>
<feature type="coiled-coil region" evidence="1">
    <location>
        <begin position="7"/>
        <end position="37"/>
    </location>
</feature>
<proteinExistence type="predicted"/>
<comment type="caution">
    <text evidence="2">The sequence shown here is derived from an EMBL/GenBank/DDBJ whole genome shotgun (WGS) entry which is preliminary data.</text>
</comment>
<name>A0A0F9HY61_9ZZZZ</name>
<dbReference type="EMBL" id="LAZR01021050">
    <property type="protein sequence ID" value="KKL86650.1"/>
    <property type="molecule type" value="Genomic_DNA"/>
</dbReference>
<sequence length="66" mass="7402">EESNPLLSLTEETLKNIEAIKKELDQASSDLKALESLGLDTSVMREHLNWGYKARDVVLKQFGNKG</sequence>
<evidence type="ECO:0000313" key="2">
    <source>
        <dbReference type="EMBL" id="KKL86650.1"/>
    </source>
</evidence>